<evidence type="ECO:0000313" key="2">
    <source>
        <dbReference type="EnsemblPlants" id="Pp3c1_19940V3.1"/>
    </source>
</evidence>
<dbReference type="EnsemblPlants" id="Pp3c1_19940V3.1">
    <property type="protein sequence ID" value="Pp3c1_19940V3.1"/>
    <property type="gene ID" value="Pp3c1_19940"/>
</dbReference>
<accession>A0A2K1L8R8</accession>
<dbReference type="EnsemblPlants" id="Pp3c1_19940V3.2">
    <property type="protein sequence ID" value="Pp3c1_19940V3.2"/>
    <property type="gene ID" value="Pp3c1_19940"/>
</dbReference>
<dbReference type="InParanoid" id="A0A2K1L8R8"/>
<sequence>MLDFMNGLCARLSKAREGEQETSLWRWHQLCSGGSCAYDWQAHGVGVTRHVRRCRITSPGMRGLITRIFWLRLLENVSTCAFRYFLLVPSFGNIYLVILPQ</sequence>
<name>A0A2K1L8R8_PHYPA</name>
<keyword evidence="3" id="KW-1185">Reference proteome</keyword>
<dbReference type="Proteomes" id="UP000006727">
    <property type="component" value="Chromosome 1"/>
</dbReference>
<dbReference type="Gramene" id="Pp3c1_19940V3.2">
    <property type="protein sequence ID" value="Pp3c1_19940V3.2"/>
    <property type="gene ID" value="Pp3c1_19940"/>
</dbReference>
<evidence type="ECO:0000313" key="3">
    <source>
        <dbReference type="Proteomes" id="UP000006727"/>
    </source>
</evidence>
<reference evidence="1 3" key="2">
    <citation type="journal article" date="2018" name="Plant J.">
        <title>The Physcomitrella patens chromosome-scale assembly reveals moss genome structure and evolution.</title>
        <authorList>
            <person name="Lang D."/>
            <person name="Ullrich K.K."/>
            <person name="Murat F."/>
            <person name="Fuchs J."/>
            <person name="Jenkins J."/>
            <person name="Haas F.B."/>
            <person name="Piednoel M."/>
            <person name="Gundlach H."/>
            <person name="Van Bel M."/>
            <person name="Meyberg R."/>
            <person name="Vives C."/>
            <person name="Morata J."/>
            <person name="Symeonidi A."/>
            <person name="Hiss M."/>
            <person name="Muchero W."/>
            <person name="Kamisugi Y."/>
            <person name="Saleh O."/>
            <person name="Blanc G."/>
            <person name="Decker E.L."/>
            <person name="van Gessel N."/>
            <person name="Grimwood J."/>
            <person name="Hayes R.D."/>
            <person name="Graham S.W."/>
            <person name="Gunter L.E."/>
            <person name="McDaniel S.F."/>
            <person name="Hoernstein S.N.W."/>
            <person name="Larsson A."/>
            <person name="Li F.W."/>
            <person name="Perroud P.F."/>
            <person name="Phillips J."/>
            <person name="Ranjan P."/>
            <person name="Rokshar D.S."/>
            <person name="Rothfels C.J."/>
            <person name="Schneider L."/>
            <person name="Shu S."/>
            <person name="Stevenson D.W."/>
            <person name="Thummler F."/>
            <person name="Tillich M."/>
            <person name="Villarreal Aguilar J.C."/>
            <person name="Widiez T."/>
            <person name="Wong G.K."/>
            <person name="Wymore A."/>
            <person name="Zhang Y."/>
            <person name="Zimmer A.D."/>
            <person name="Quatrano R.S."/>
            <person name="Mayer K.F.X."/>
            <person name="Goodstein D."/>
            <person name="Casacuberta J.M."/>
            <person name="Vandepoele K."/>
            <person name="Reski R."/>
            <person name="Cuming A.C."/>
            <person name="Tuskan G.A."/>
            <person name="Maumus F."/>
            <person name="Salse J."/>
            <person name="Schmutz J."/>
            <person name="Rensing S.A."/>
        </authorList>
    </citation>
    <scope>NUCLEOTIDE SEQUENCE [LARGE SCALE GENOMIC DNA]</scope>
    <source>
        <strain evidence="2 3">cv. Gransden 2004</strain>
    </source>
</reference>
<proteinExistence type="predicted"/>
<reference evidence="1 3" key="1">
    <citation type="journal article" date="2008" name="Science">
        <title>The Physcomitrella genome reveals evolutionary insights into the conquest of land by plants.</title>
        <authorList>
            <person name="Rensing S."/>
            <person name="Lang D."/>
            <person name="Zimmer A."/>
            <person name="Terry A."/>
            <person name="Salamov A."/>
            <person name="Shapiro H."/>
            <person name="Nishiyama T."/>
            <person name="Perroud P.-F."/>
            <person name="Lindquist E."/>
            <person name="Kamisugi Y."/>
            <person name="Tanahashi T."/>
            <person name="Sakakibara K."/>
            <person name="Fujita T."/>
            <person name="Oishi K."/>
            <person name="Shin-I T."/>
            <person name="Kuroki Y."/>
            <person name="Toyoda A."/>
            <person name="Suzuki Y."/>
            <person name="Hashimoto A."/>
            <person name="Yamaguchi K."/>
            <person name="Sugano A."/>
            <person name="Kohara Y."/>
            <person name="Fujiyama A."/>
            <person name="Anterola A."/>
            <person name="Aoki S."/>
            <person name="Ashton N."/>
            <person name="Barbazuk W.B."/>
            <person name="Barker E."/>
            <person name="Bennetzen J."/>
            <person name="Bezanilla M."/>
            <person name="Blankenship R."/>
            <person name="Cho S.H."/>
            <person name="Dutcher S."/>
            <person name="Estelle M."/>
            <person name="Fawcett J.A."/>
            <person name="Gundlach H."/>
            <person name="Hanada K."/>
            <person name="Heyl A."/>
            <person name="Hicks K.A."/>
            <person name="Hugh J."/>
            <person name="Lohr M."/>
            <person name="Mayer K."/>
            <person name="Melkozernov A."/>
            <person name="Murata T."/>
            <person name="Nelson D."/>
            <person name="Pils B."/>
            <person name="Prigge M."/>
            <person name="Reiss B."/>
            <person name="Renner T."/>
            <person name="Rombauts S."/>
            <person name="Rushton P."/>
            <person name="Sanderfoot A."/>
            <person name="Schween G."/>
            <person name="Shiu S.-H."/>
            <person name="Stueber K."/>
            <person name="Theodoulou F.L."/>
            <person name="Tu H."/>
            <person name="Van de Peer Y."/>
            <person name="Verrier P.J."/>
            <person name="Waters E."/>
            <person name="Wood A."/>
            <person name="Yang L."/>
            <person name="Cove D."/>
            <person name="Cuming A."/>
            <person name="Hasebe M."/>
            <person name="Lucas S."/>
            <person name="Mishler D.B."/>
            <person name="Reski R."/>
            <person name="Grigoriev I."/>
            <person name="Quatrano R.S."/>
            <person name="Boore J.L."/>
        </authorList>
    </citation>
    <scope>NUCLEOTIDE SEQUENCE [LARGE SCALE GENOMIC DNA]</scope>
    <source>
        <strain evidence="2 3">cv. Gransden 2004</strain>
    </source>
</reference>
<organism evidence="1">
    <name type="scientific">Physcomitrium patens</name>
    <name type="common">Spreading-leaved earth moss</name>
    <name type="synonym">Physcomitrella patens</name>
    <dbReference type="NCBI Taxonomy" id="3218"/>
    <lineage>
        <taxon>Eukaryota</taxon>
        <taxon>Viridiplantae</taxon>
        <taxon>Streptophyta</taxon>
        <taxon>Embryophyta</taxon>
        <taxon>Bryophyta</taxon>
        <taxon>Bryophytina</taxon>
        <taxon>Bryopsida</taxon>
        <taxon>Funariidae</taxon>
        <taxon>Funariales</taxon>
        <taxon>Funariaceae</taxon>
        <taxon>Physcomitrium</taxon>
    </lineage>
</organism>
<evidence type="ECO:0000313" key="1">
    <source>
        <dbReference type="EMBL" id="PNR62440.1"/>
    </source>
</evidence>
<reference evidence="2" key="3">
    <citation type="submission" date="2020-12" db="UniProtKB">
        <authorList>
            <consortium name="EnsemblPlants"/>
        </authorList>
    </citation>
    <scope>IDENTIFICATION</scope>
</reference>
<protein>
    <submittedName>
        <fullName evidence="1 2">Uncharacterized protein</fullName>
    </submittedName>
</protein>
<dbReference type="Gramene" id="Pp3c1_19940V3.1">
    <property type="protein sequence ID" value="Pp3c1_19940V3.1"/>
    <property type="gene ID" value="Pp3c1_19940"/>
</dbReference>
<gene>
    <name evidence="1" type="ORF">PHYPA_000864</name>
</gene>
<dbReference type="AlphaFoldDB" id="A0A2K1L8R8"/>
<dbReference type="EMBL" id="ABEU02000001">
    <property type="protein sequence ID" value="PNR62440.1"/>
    <property type="molecule type" value="Genomic_DNA"/>
</dbReference>